<evidence type="ECO:0000313" key="1">
    <source>
        <dbReference type="EMBL" id="MCC2616308.1"/>
    </source>
</evidence>
<dbReference type="InterPro" id="IPR006905">
    <property type="entry name" value="Flavin_halogenase"/>
</dbReference>
<dbReference type="InterPro" id="IPR036188">
    <property type="entry name" value="FAD/NAD-bd_sf"/>
</dbReference>
<dbReference type="Proteomes" id="UP001520878">
    <property type="component" value="Unassembled WGS sequence"/>
</dbReference>
<dbReference type="SUPFAM" id="SSF51905">
    <property type="entry name" value="FAD/NAD(P)-binding domain"/>
    <property type="match status" value="1"/>
</dbReference>
<gene>
    <name evidence="1" type="ORF">LJ739_08655</name>
</gene>
<dbReference type="InterPro" id="IPR033856">
    <property type="entry name" value="Trp_halogen"/>
</dbReference>
<evidence type="ECO:0000313" key="2">
    <source>
        <dbReference type="Proteomes" id="UP001520878"/>
    </source>
</evidence>
<comment type="caution">
    <text evidence="1">The sequence shown here is derived from an EMBL/GenBank/DDBJ whole genome shotgun (WGS) entry which is preliminary data.</text>
</comment>
<name>A0ABS8G7B0_9ALTE</name>
<dbReference type="PIRSF" id="PIRSF011396">
    <property type="entry name" value="Trp_halogenase"/>
    <property type="match status" value="1"/>
</dbReference>
<reference evidence="1 2" key="1">
    <citation type="submission" date="2021-10" db="EMBL/GenBank/DDBJ databases">
        <title>Draft genome of Aestuariibacter halophilus JC2043.</title>
        <authorList>
            <person name="Emsley S.A."/>
            <person name="Pfannmuller K.M."/>
            <person name="Ushijima B."/>
            <person name="Saw J.H."/>
            <person name="Videau P."/>
        </authorList>
    </citation>
    <scope>NUCLEOTIDE SEQUENCE [LARGE SCALE GENOMIC DNA]</scope>
    <source>
        <strain evidence="1 2">JC2043</strain>
    </source>
</reference>
<dbReference type="RefSeq" id="WP_229159275.1">
    <property type="nucleotide sequence ID" value="NZ_JAJEWP010000001.1"/>
</dbReference>
<accession>A0ABS8G7B0</accession>
<organism evidence="1 2">
    <name type="scientific">Fluctibacter halophilus</name>
    <dbReference type="NCBI Taxonomy" id="226011"/>
    <lineage>
        <taxon>Bacteria</taxon>
        <taxon>Pseudomonadati</taxon>
        <taxon>Pseudomonadota</taxon>
        <taxon>Gammaproteobacteria</taxon>
        <taxon>Alteromonadales</taxon>
        <taxon>Alteromonadaceae</taxon>
        <taxon>Fluctibacter</taxon>
    </lineage>
</organism>
<proteinExistence type="predicted"/>
<protein>
    <submittedName>
        <fullName evidence="1">Tryptophan 7-halogenase</fullName>
    </submittedName>
</protein>
<dbReference type="Pfam" id="PF04820">
    <property type="entry name" value="Trp_halogenase"/>
    <property type="match status" value="1"/>
</dbReference>
<keyword evidence="2" id="KW-1185">Reference proteome</keyword>
<dbReference type="Gene3D" id="3.50.50.60">
    <property type="entry name" value="FAD/NAD(P)-binding domain"/>
    <property type="match status" value="1"/>
</dbReference>
<dbReference type="PANTHER" id="PTHR43747">
    <property type="entry name" value="FAD-BINDING PROTEIN"/>
    <property type="match status" value="1"/>
</dbReference>
<dbReference type="PANTHER" id="PTHR43747:SF4">
    <property type="entry name" value="FLAVIN-DEPENDENT TRYPTOPHAN HALOGENASE"/>
    <property type="match status" value="1"/>
</dbReference>
<dbReference type="EMBL" id="JAJEWP010000001">
    <property type="protein sequence ID" value="MCC2616308.1"/>
    <property type="molecule type" value="Genomic_DNA"/>
</dbReference>
<sequence length="506" mass="57455">MNNQPTHLVIVGGGTAGWMTANLLAHQWGKLGMRISLIESHKIGTVGVGEGSTPYLKEFFERLAIPESEWMPACNATYKCGISFPGWSEKPGYDSYFHPFYSDLDGPQAQAFFRQCNEKRHGGSNHAHPNDYFLASALTRQSRAPISNEIPASDLVYAYHFDAELLGQFLRQHALKLGVQLIEDKVTDIQCNQRGQIAILNTESSGPVRGDFFVDCSGFKGLLVQQTLGEKQQSYRPYLFNDSAVAIQTPLDERDPIQPHTVSKALTHGWVWHIPLSNRYGNGYVYSSKYCSAEQAEQELRELLGPGATDAKALHLKWEPGRISQHWKKNCVAIGLSQGFLEPLEAPMLFVVQRTIEHFIGCYEQGGFSDVKRNEFNQEINKIIDGTRDYLQAHYLMNSRSDSDYWRDCRDNPQQSEALSDIIAAWRATGNFDLALHKHQDKLAYLKTSWYCLLAGKGGFENTFELDSHPPERQWCDNKARSFIFHREHLSRFHADMPWPSPLKDY</sequence>
<dbReference type="InterPro" id="IPR050816">
    <property type="entry name" value="Flavin-dep_Halogenase_NPB"/>
</dbReference>